<dbReference type="InterPro" id="IPR029044">
    <property type="entry name" value="Nucleotide-diphossugar_trans"/>
</dbReference>
<dbReference type="AlphaFoldDB" id="A0A7Y9ZGN1"/>
<dbReference type="InterPro" id="IPR050321">
    <property type="entry name" value="Glycosyltr_2/OpgH_subfam"/>
</dbReference>
<evidence type="ECO:0000256" key="2">
    <source>
        <dbReference type="ARBA" id="ARBA00022676"/>
    </source>
</evidence>
<evidence type="ECO:0000256" key="3">
    <source>
        <dbReference type="ARBA" id="ARBA00022679"/>
    </source>
</evidence>
<evidence type="ECO:0000256" key="6">
    <source>
        <dbReference type="ARBA" id="ARBA00023136"/>
    </source>
</evidence>
<keyword evidence="5 7" id="KW-1133">Transmembrane helix</keyword>
<dbReference type="EMBL" id="JACBZM010000001">
    <property type="protein sequence ID" value="NYI45087.1"/>
    <property type="molecule type" value="Genomic_DNA"/>
</dbReference>
<keyword evidence="3 8" id="KW-0808">Transferase</keyword>
<comment type="subcellular location">
    <subcellularLocation>
        <location evidence="1">Membrane</location>
        <topology evidence="1">Multi-pass membrane protein</topology>
    </subcellularLocation>
</comment>
<dbReference type="PANTHER" id="PTHR43867:SF2">
    <property type="entry name" value="CELLULOSE SYNTHASE CATALYTIC SUBUNIT A [UDP-FORMING]"/>
    <property type="match status" value="1"/>
</dbReference>
<dbReference type="GO" id="GO:0005886">
    <property type="term" value="C:plasma membrane"/>
    <property type="evidence" value="ECO:0007669"/>
    <property type="project" value="TreeGrafter"/>
</dbReference>
<name>A0A7Y9ZGN1_9ACTN</name>
<evidence type="ECO:0000256" key="1">
    <source>
        <dbReference type="ARBA" id="ARBA00004141"/>
    </source>
</evidence>
<comment type="caution">
    <text evidence="8">The sequence shown here is derived from an EMBL/GenBank/DDBJ whole genome shotgun (WGS) entry which is preliminary data.</text>
</comment>
<dbReference type="PANTHER" id="PTHR43867">
    <property type="entry name" value="CELLULOSE SYNTHASE CATALYTIC SUBUNIT A [UDP-FORMING]"/>
    <property type="match status" value="1"/>
</dbReference>
<protein>
    <submittedName>
        <fullName evidence="8">Cellulose synthase/poly-beta-1,6-N-acetylglucosamine synthase-like glycosyltransferase</fullName>
    </submittedName>
</protein>
<keyword evidence="4 7" id="KW-0812">Transmembrane</keyword>
<feature type="transmembrane region" description="Helical" evidence="7">
    <location>
        <begin position="340"/>
        <end position="359"/>
    </location>
</feature>
<evidence type="ECO:0000313" key="9">
    <source>
        <dbReference type="Proteomes" id="UP000562045"/>
    </source>
</evidence>
<dbReference type="GO" id="GO:0016758">
    <property type="term" value="F:hexosyltransferase activity"/>
    <property type="evidence" value="ECO:0007669"/>
    <property type="project" value="TreeGrafter"/>
</dbReference>
<gene>
    <name evidence="8" type="ORF">BJ993_002167</name>
</gene>
<dbReference type="Proteomes" id="UP000562045">
    <property type="component" value="Unassembled WGS sequence"/>
</dbReference>
<feature type="transmembrane region" description="Helical" evidence="7">
    <location>
        <begin position="6"/>
        <end position="28"/>
    </location>
</feature>
<keyword evidence="6 7" id="KW-0472">Membrane</keyword>
<feature type="transmembrane region" description="Helical" evidence="7">
    <location>
        <begin position="406"/>
        <end position="429"/>
    </location>
</feature>
<accession>A0A7Y9ZGN1</accession>
<proteinExistence type="predicted"/>
<evidence type="ECO:0000313" key="8">
    <source>
        <dbReference type="EMBL" id="NYI45087.1"/>
    </source>
</evidence>
<evidence type="ECO:0000256" key="5">
    <source>
        <dbReference type="ARBA" id="ARBA00022989"/>
    </source>
</evidence>
<keyword evidence="2" id="KW-0328">Glycosyltransferase</keyword>
<reference evidence="8 9" key="1">
    <citation type="submission" date="2020-07" db="EMBL/GenBank/DDBJ databases">
        <title>Sequencing the genomes of 1000 actinobacteria strains.</title>
        <authorList>
            <person name="Klenk H.-P."/>
        </authorList>
    </citation>
    <scope>NUCLEOTIDE SEQUENCE [LARGE SCALE GENOMIC DNA]</scope>
    <source>
        <strain evidence="8 9">DSM 15131</strain>
    </source>
</reference>
<dbReference type="Gene3D" id="3.90.550.10">
    <property type="entry name" value="Spore Coat Polysaccharide Biosynthesis Protein SpsA, Chain A"/>
    <property type="match status" value="1"/>
</dbReference>
<feature type="transmembrane region" description="Helical" evidence="7">
    <location>
        <begin position="371"/>
        <end position="394"/>
    </location>
</feature>
<organism evidence="8 9">
    <name type="scientific">Nocardioides aromaticivorans</name>
    <dbReference type="NCBI Taxonomy" id="200618"/>
    <lineage>
        <taxon>Bacteria</taxon>
        <taxon>Bacillati</taxon>
        <taxon>Actinomycetota</taxon>
        <taxon>Actinomycetes</taxon>
        <taxon>Propionibacteriales</taxon>
        <taxon>Nocardioidaceae</taxon>
        <taxon>Nocardioides</taxon>
    </lineage>
</organism>
<evidence type="ECO:0000256" key="4">
    <source>
        <dbReference type="ARBA" id="ARBA00022692"/>
    </source>
</evidence>
<sequence>MILGSAAVDLAALLLCILFLAYVAAILVPFLRRRPDPAGDARDLDVHLILPCLDEEVVIARTVARLRSDHPTAHLWCVDDDSSDGTGEILARLAATDDHVHLVSRRAPEARQGKGAALNAAWRRIKAWLATEQPSYDASRVVIGVVDADGRLAPDALDVIAGPAGFGDPSIGAVQVQVRMMNRGIAGRPDADDPAADTRLGRLLVLLQDLEFRTVIAAMQHLRHRIGSAGMGGNGQFTRLVVLDAIADENQTPWHGALLEDFELGLHVLLAGWGNRYCDDTWVAQEGLPRVRPLIRQRARWAQGGMQCAKYFKRVLLSREISTPSALEISYFLMIPWTQLLGTVVYTAATVILGYWATVHPTGVTGWFLEGAWGLVPLVAVFGVGPLVAWGLVYRLRCEPQLSRRAAVGLGLAYWGYTYLMLASVWTGFHRVLRSHDSWAKTSRVLAEPAAADVAPAATPRLSDATRAPATP</sequence>
<evidence type="ECO:0000256" key="7">
    <source>
        <dbReference type="SAM" id="Phobius"/>
    </source>
</evidence>
<dbReference type="Pfam" id="PF13641">
    <property type="entry name" value="Glyco_tranf_2_3"/>
    <property type="match status" value="1"/>
</dbReference>
<dbReference type="SUPFAM" id="SSF53448">
    <property type="entry name" value="Nucleotide-diphospho-sugar transferases"/>
    <property type="match status" value="1"/>
</dbReference>
<dbReference type="RefSeq" id="WP_179648791.1">
    <property type="nucleotide sequence ID" value="NZ_JACBZM010000001.1"/>
</dbReference>